<feature type="binding site" evidence="6">
    <location>
        <position position="112"/>
    </location>
    <ligand>
        <name>S-methyl-5'-thioadenosine</name>
        <dbReference type="ChEBI" id="CHEBI:17509"/>
    </ligand>
</feature>
<dbReference type="GO" id="GO:0008295">
    <property type="term" value="P:spermidine biosynthetic process"/>
    <property type="evidence" value="ECO:0007669"/>
    <property type="project" value="UniProtKB-UniRule"/>
</dbReference>
<keyword evidence="2" id="KW-0963">Cytoplasm</keyword>
<evidence type="ECO:0000256" key="4">
    <source>
        <dbReference type="ARBA" id="ARBA00023115"/>
    </source>
</evidence>
<keyword evidence="4 6" id="KW-0620">Polyamine biosynthesis</keyword>
<evidence type="ECO:0000256" key="2">
    <source>
        <dbReference type="ARBA" id="ARBA00022490"/>
    </source>
</evidence>
<comment type="pathway">
    <text evidence="6">Amine and polyamine biosynthesis; spermidine biosynthesis; spermidine from putrescine: step 1/1.</text>
</comment>
<keyword evidence="6" id="KW-0745">Spermidine biosynthesis</keyword>
<feature type="active site" description="Proton acceptor" evidence="6 7">
    <location>
        <position position="163"/>
    </location>
</feature>
<dbReference type="HOGENOM" id="CLU_048199_0_1_2"/>
<reference evidence="9 10" key="2">
    <citation type="journal article" date="2009" name="Stand. Genomic Sci.">
        <title>Complete genome sequence of Staphylothermus marinus Stetter and Fiala 1986 type strain F1.</title>
        <authorList>
            <person name="Anderson I.J."/>
            <person name="Sun H."/>
            <person name="Lapidus A."/>
            <person name="Copeland A."/>
            <person name="Glavina Del Rio T."/>
            <person name="Tice H."/>
            <person name="Dalin E."/>
            <person name="Lucas S."/>
            <person name="Barry K."/>
            <person name="Land M."/>
            <person name="Richardson P."/>
            <person name="Huber H."/>
            <person name="Kyrpides N.C."/>
        </authorList>
    </citation>
    <scope>NUCLEOTIDE SEQUENCE [LARGE SCALE GENOMIC DNA]</scope>
    <source>
        <strain evidence="10">ATCC 43588 / DSM 3639 / JCM 9404 / F1</strain>
    </source>
</reference>
<dbReference type="InterPro" id="IPR001045">
    <property type="entry name" value="Spermi_synthase"/>
</dbReference>
<dbReference type="PROSITE" id="PS01330">
    <property type="entry name" value="PABS_1"/>
    <property type="match status" value="1"/>
</dbReference>
<keyword evidence="3 6" id="KW-0808">Transferase</keyword>
<dbReference type="GO" id="GO:0010487">
    <property type="term" value="F:thermospermine synthase activity"/>
    <property type="evidence" value="ECO:0007669"/>
    <property type="project" value="UniProtKB-EC"/>
</dbReference>
<feature type="domain" description="PABS" evidence="8">
    <location>
        <begin position="1"/>
        <end position="244"/>
    </location>
</feature>
<dbReference type="Gene3D" id="3.40.50.150">
    <property type="entry name" value="Vaccinia Virus protein VP39"/>
    <property type="match status" value="1"/>
</dbReference>
<keyword evidence="10" id="KW-1185">Reference proteome</keyword>
<comment type="subunit">
    <text evidence="6">Homodimer or homotetramer.</text>
</comment>
<dbReference type="OrthoDB" id="10538at2157"/>
<comment type="caution">
    <text evidence="6">Lacks conserved residue(s) required for the propagation of feature annotation.</text>
</comment>
<dbReference type="STRING" id="399550.Smar_1437"/>
<gene>
    <name evidence="6" type="primary">speE</name>
    <name evidence="9" type="ordered locus">Smar_1437</name>
</gene>
<dbReference type="InterPro" id="IPR030374">
    <property type="entry name" value="PABS"/>
</dbReference>
<dbReference type="NCBIfam" id="NF002010">
    <property type="entry name" value="PRK00811.1"/>
    <property type="match status" value="1"/>
</dbReference>
<dbReference type="SUPFAM" id="SSF53335">
    <property type="entry name" value="S-adenosyl-L-methionine-dependent methyltransferases"/>
    <property type="match status" value="1"/>
</dbReference>
<evidence type="ECO:0000313" key="10">
    <source>
        <dbReference type="Proteomes" id="UP000000254"/>
    </source>
</evidence>
<evidence type="ECO:0000313" key="9">
    <source>
        <dbReference type="EMBL" id="ABN70527.1"/>
    </source>
</evidence>
<dbReference type="PANTHER" id="PTHR43317:SF1">
    <property type="entry name" value="THERMOSPERMINE SYNTHASE ACAULIS5"/>
    <property type="match status" value="1"/>
</dbReference>
<evidence type="ECO:0000256" key="1">
    <source>
        <dbReference type="ARBA" id="ARBA00007867"/>
    </source>
</evidence>
<evidence type="ECO:0000256" key="5">
    <source>
        <dbReference type="ARBA" id="ARBA00048874"/>
    </source>
</evidence>
<comment type="catalytic activity">
    <reaction evidence="6">
        <text>S-adenosyl 3-(methylsulfanyl)propylamine + putrescine = S-methyl-5'-thioadenosine + spermidine + H(+)</text>
        <dbReference type="Rhea" id="RHEA:12721"/>
        <dbReference type="ChEBI" id="CHEBI:15378"/>
        <dbReference type="ChEBI" id="CHEBI:17509"/>
        <dbReference type="ChEBI" id="CHEBI:57443"/>
        <dbReference type="ChEBI" id="CHEBI:57834"/>
        <dbReference type="ChEBI" id="CHEBI:326268"/>
        <dbReference type="EC" id="2.5.1.16"/>
    </reaction>
</comment>
<proteinExistence type="inferred from homology"/>
<dbReference type="GO" id="GO:0050314">
    <property type="term" value="F:sym-norspermidine synthase activity"/>
    <property type="evidence" value="ECO:0007669"/>
    <property type="project" value="UniProtKB-ARBA"/>
</dbReference>
<dbReference type="PROSITE" id="PS51006">
    <property type="entry name" value="PABS_2"/>
    <property type="match status" value="1"/>
</dbReference>
<dbReference type="eggNOG" id="arCOG00050">
    <property type="taxonomic scope" value="Archaea"/>
</dbReference>
<dbReference type="CDD" id="cd02440">
    <property type="entry name" value="AdoMet_MTases"/>
    <property type="match status" value="1"/>
</dbReference>
<evidence type="ECO:0000259" key="8">
    <source>
        <dbReference type="PROSITE" id="PS51006"/>
    </source>
</evidence>
<feature type="binding site" evidence="6">
    <location>
        <position position="68"/>
    </location>
    <ligand>
        <name>spermidine</name>
        <dbReference type="ChEBI" id="CHEBI:57834"/>
    </ligand>
</feature>
<dbReference type="Proteomes" id="UP000000254">
    <property type="component" value="Chromosome"/>
</dbReference>
<name>A3DPG7_STAMF</name>
<dbReference type="EC" id="2.5.1.16" evidence="6"/>
<feature type="binding site" evidence="6">
    <location>
        <position position="37"/>
    </location>
    <ligand>
        <name>S-methyl-5'-thioadenosine</name>
        <dbReference type="ChEBI" id="CHEBI:17509"/>
    </ligand>
</feature>
<evidence type="ECO:0000256" key="7">
    <source>
        <dbReference type="PROSITE-ProRule" id="PRU00354"/>
    </source>
</evidence>
<dbReference type="UniPathway" id="UPA00248">
    <property type="reaction ID" value="UER00314"/>
</dbReference>
<evidence type="ECO:0000256" key="6">
    <source>
        <dbReference type="HAMAP-Rule" id="MF_00198"/>
    </source>
</evidence>
<comment type="function">
    <text evidence="6">Catalyzes the irreversible transfer of a propylamine group from the amino donor S-adenosylmethioninamine (decarboxy-AdoMet) to putrescine (1,4-diaminobutane) to yield spermidine.</text>
</comment>
<dbReference type="PANTHER" id="PTHR43317">
    <property type="entry name" value="THERMOSPERMINE SYNTHASE ACAULIS5"/>
    <property type="match status" value="1"/>
</dbReference>
<dbReference type="AlphaFoldDB" id="A3DPG7"/>
<sequence length="286" mass="33178">MEDYIIGGIYVIEPTSPKLASLFKAKKIFVTEKTPYQEIMLAEIEDFGRALIIDNLIQSTERDEYIYHESLVHPAMVLHPNPRKVLIIGGGEGATLREVLKHKTVEEAVMVDIDEKVVEFSKKYLEYMHQGSFYDKRAKVIIMDGQKYVRESPDNYYDVVILDLTDPYAGEAAKPLYSEKFYREIHRILREDGVVVTQAGNSFYYREAYDYVYNNLSKVFPQVVEYWVWIPSFTYTCNFILGSKIYDPRKMSEEEVDKILSDRGVKTKFLNGKRFIGLLKLGIIKG</sequence>
<dbReference type="GO" id="GO:0004766">
    <property type="term" value="F:spermidine synthase activity"/>
    <property type="evidence" value="ECO:0007669"/>
    <property type="project" value="UniProtKB-UniRule"/>
</dbReference>
<reference evidence="10" key="1">
    <citation type="journal article" date="2009" name="BMC Genomics">
        <title>The complete genome sequence of Staphylothermus marinus reveals differences in sulfur metabolism among heterotrophic Crenarchaeota.</title>
        <authorList>
            <person name="Anderson I.J."/>
            <person name="Dharmarajan L."/>
            <person name="Rodriguez J."/>
            <person name="Hooper S."/>
            <person name="Porat I."/>
            <person name="Ulrich L.E."/>
            <person name="Elkins J.G."/>
            <person name="Mavromatis K."/>
            <person name="Sun H."/>
            <person name="Land M."/>
            <person name="Lapidus A."/>
            <person name="Lucas S."/>
            <person name="Barry K."/>
            <person name="Huber H."/>
            <person name="Zhulin I.B."/>
            <person name="Whitman W.B."/>
            <person name="Mukhopadhyay B."/>
            <person name="Woese C."/>
            <person name="Bristow J."/>
            <person name="Kyrpides N."/>
        </authorList>
    </citation>
    <scope>NUCLEOTIDE SEQUENCE [LARGE SCALE GENOMIC DNA]</scope>
    <source>
        <strain evidence="10">ATCC 43588 / DSM 3639 / JCM 9404 / F1</strain>
    </source>
</reference>
<dbReference type="KEGG" id="smr:Smar_1437"/>
<feature type="binding site" evidence="6">
    <location>
        <position position="92"/>
    </location>
    <ligand>
        <name>spermidine</name>
        <dbReference type="ChEBI" id="CHEBI:57834"/>
    </ligand>
</feature>
<protein>
    <recommendedName>
        <fullName evidence="6">Polyamine aminopropyltransferase</fullName>
    </recommendedName>
    <alternativeName>
        <fullName evidence="6">Putrescine aminopropyltransferase</fullName>
        <shortName evidence="6">PAPT</shortName>
    </alternativeName>
    <alternativeName>
        <fullName evidence="6">Spermidine synthase</fullName>
        <shortName evidence="6">SPDS</shortName>
        <shortName evidence="6">SPDSY</shortName>
        <ecNumber evidence="6">2.5.1.16</ecNumber>
    </alternativeName>
</protein>
<dbReference type="Pfam" id="PF01564">
    <property type="entry name" value="Spermine_synth"/>
    <property type="match status" value="1"/>
</dbReference>
<dbReference type="FunFam" id="3.40.50.150:FF:000088">
    <property type="entry name" value="Polyamine aminopropyltransferase"/>
    <property type="match status" value="1"/>
</dbReference>
<dbReference type="InterPro" id="IPR035246">
    <property type="entry name" value="Spermidine_synt_N"/>
</dbReference>
<dbReference type="HAMAP" id="MF_00198">
    <property type="entry name" value="Spermidine_synth"/>
    <property type="match status" value="1"/>
</dbReference>
<dbReference type="InterPro" id="IPR029063">
    <property type="entry name" value="SAM-dependent_MTases_sf"/>
</dbReference>
<comment type="similarity">
    <text evidence="1 6">Belongs to the spermidine/spermine synthase family.</text>
</comment>
<dbReference type="InterPro" id="IPR030373">
    <property type="entry name" value="PABS_CS"/>
</dbReference>
<dbReference type="GeneID" id="4907088"/>
<evidence type="ECO:0000256" key="3">
    <source>
        <dbReference type="ARBA" id="ARBA00022679"/>
    </source>
</evidence>
<accession>A3DPG7</accession>
<dbReference type="Pfam" id="PF17284">
    <property type="entry name" value="Spermine_synt_N"/>
    <property type="match status" value="1"/>
</dbReference>
<dbReference type="RefSeq" id="WP_011839721.1">
    <property type="nucleotide sequence ID" value="NC_009033.1"/>
</dbReference>
<dbReference type="Gene3D" id="2.30.140.10">
    <property type="entry name" value="Spermidine synthase, tetramerisation domain"/>
    <property type="match status" value="1"/>
</dbReference>
<comment type="catalytic activity">
    <reaction evidence="5">
        <text>S-adenosyl 3-(methylsulfanyl)propylamine + spermidine = thermospermine + S-methyl-5'-thioadenosine + H(+)</text>
        <dbReference type="Rhea" id="RHEA:30515"/>
        <dbReference type="ChEBI" id="CHEBI:15378"/>
        <dbReference type="ChEBI" id="CHEBI:17509"/>
        <dbReference type="ChEBI" id="CHEBI:57443"/>
        <dbReference type="ChEBI" id="CHEBI:57834"/>
        <dbReference type="ChEBI" id="CHEBI:59903"/>
        <dbReference type="EC" id="2.5.1.79"/>
    </reaction>
</comment>
<dbReference type="EMBL" id="CP000575">
    <property type="protein sequence ID" value="ABN70527.1"/>
    <property type="molecule type" value="Genomic_DNA"/>
</dbReference>
<feature type="binding site" evidence="6">
    <location>
        <begin position="144"/>
        <end position="145"/>
    </location>
    <ligand>
        <name>S-methyl-5'-thioadenosine</name>
        <dbReference type="ChEBI" id="CHEBI:17509"/>
    </ligand>
</feature>
<organism evidence="9 10">
    <name type="scientific">Staphylothermus marinus (strain ATCC 43588 / DSM 3639 / JCM 9404 / F1)</name>
    <dbReference type="NCBI Taxonomy" id="399550"/>
    <lineage>
        <taxon>Archaea</taxon>
        <taxon>Thermoproteota</taxon>
        <taxon>Thermoprotei</taxon>
        <taxon>Desulfurococcales</taxon>
        <taxon>Desulfurococcaceae</taxon>
        <taxon>Staphylothermus</taxon>
    </lineage>
</organism>
<dbReference type="InterPro" id="IPR037163">
    <property type="entry name" value="Spermidine_synt_N_sf"/>
</dbReference>